<dbReference type="SUPFAM" id="SSF50324">
    <property type="entry name" value="Inorganic pyrophosphatase"/>
    <property type="match status" value="1"/>
</dbReference>
<dbReference type="InterPro" id="IPR036649">
    <property type="entry name" value="Pyrophosphatase_sf"/>
</dbReference>
<dbReference type="GO" id="GO:0006796">
    <property type="term" value="P:phosphate-containing compound metabolic process"/>
    <property type="evidence" value="ECO:0007669"/>
    <property type="project" value="InterPro"/>
</dbReference>
<gene>
    <name evidence="1" type="ORF">K466DRAFT_603542</name>
</gene>
<name>A0A5C3NZD1_9APHY</name>
<evidence type="ECO:0000313" key="2">
    <source>
        <dbReference type="Proteomes" id="UP000308197"/>
    </source>
</evidence>
<protein>
    <submittedName>
        <fullName evidence="1">Uncharacterized protein</fullName>
    </submittedName>
</protein>
<keyword evidence="2" id="KW-1185">Reference proteome</keyword>
<accession>A0A5C3NZD1</accession>
<dbReference type="STRING" id="1314778.A0A5C3NZD1"/>
<organism evidence="1 2">
    <name type="scientific">Polyporus arcularius HHB13444</name>
    <dbReference type="NCBI Taxonomy" id="1314778"/>
    <lineage>
        <taxon>Eukaryota</taxon>
        <taxon>Fungi</taxon>
        <taxon>Dikarya</taxon>
        <taxon>Basidiomycota</taxon>
        <taxon>Agaricomycotina</taxon>
        <taxon>Agaricomycetes</taxon>
        <taxon>Polyporales</taxon>
        <taxon>Polyporaceae</taxon>
        <taxon>Polyporus</taxon>
    </lineage>
</organism>
<dbReference type="GO" id="GO:0004427">
    <property type="term" value="F:inorganic diphosphate phosphatase activity"/>
    <property type="evidence" value="ECO:0007669"/>
    <property type="project" value="InterPro"/>
</dbReference>
<dbReference type="Gene3D" id="3.90.80.10">
    <property type="entry name" value="Inorganic pyrophosphatase"/>
    <property type="match status" value="1"/>
</dbReference>
<sequence>MADNPPTILTATQEHRVYIEQNGSVVSPFYGILLSADQNIGTLNMVVEAPRWTNANLHLQGGALDSIN</sequence>
<dbReference type="AlphaFoldDB" id="A0A5C3NZD1"/>
<reference evidence="1 2" key="1">
    <citation type="journal article" date="2019" name="Nat. Ecol. Evol.">
        <title>Megaphylogeny resolves global patterns of mushroom evolution.</title>
        <authorList>
            <person name="Varga T."/>
            <person name="Krizsan K."/>
            <person name="Foldi C."/>
            <person name="Dima B."/>
            <person name="Sanchez-Garcia M."/>
            <person name="Sanchez-Ramirez S."/>
            <person name="Szollosi G.J."/>
            <person name="Szarkandi J.G."/>
            <person name="Papp V."/>
            <person name="Albert L."/>
            <person name="Andreopoulos W."/>
            <person name="Angelini C."/>
            <person name="Antonin V."/>
            <person name="Barry K.W."/>
            <person name="Bougher N.L."/>
            <person name="Buchanan P."/>
            <person name="Buyck B."/>
            <person name="Bense V."/>
            <person name="Catcheside P."/>
            <person name="Chovatia M."/>
            <person name="Cooper J."/>
            <person name="Damon W."/>
            <person name="Desjardin D."/>
            <person name="Finy P."/>
            <person name="Geml J."/>
            <person name="Haridas S."/>
            <person name="Hughes K."/>
            <person name="Justo A."/>
            <person name="Karasinski D."/>
            <person name="Kautmanova I."/>
            <person name="Kiss B."/>
            <person name="Kocsube S."/>
            <person name="Kotiranta H."/>
            <person name="LaButti K.M."/>
            <person name="Lechner B.E."/>
            <person name="Liimatainen K."/>
            <person name="Lipzen A."/>
            <person name="Lukacs Z."/>
            <person name="Mihaltcheva S."/>
            <person name="Morgado L.N."/>
            <person name="Niskanen T."/>
            <person name="Noordeloos M.E."/>
            <person name="Ohm R.A."/>
            <person name="Ortiz-Santana B."/>
            <person name="Ovrebo C."/>
            <person name="Racz N."/>
            <person name="Riley R."/>
            <person name="Savchenko A."/>
            <person name="Shiryaev A."/>
            <person name="Soop K."/>
            <person name="Spirin V."/>
            <person name="Szebenyi C."/>
            <person name="Tomsovsky M."/>
            <person name="Tulloss R.E."/>
            <person name="Uehling J."/>
            <person name="Grigoriev I.V."/>
            <person name="Vagvolgyi C."/>
            <person name="Papp T."/>
            <person name="Martin F.M."/>
            <person name="Miettinen O."/>
            <person name="Hibbett D.S."/>
            <person name="Nagy L.G."/>
        </authorList>
    </citation>
    <scope>NUCLEOTIDE SEQUENCE [LARGE SCALE GENOMIC DNA]</scope>
    <source>
        <strain evidence="1 2">HHB13444</strain>
    </source>
</reference>
<dbReference type="Proteomes" id="UP000308197">
    <property type="component" value="Unassembled WGS sequence"/>
</dbReference>
<evidence type="ECO:0000313" key="1">
    <source>
        <dbReference type="EMBL" id="TFK82601.1"/>
    </source>
</evidence>
<proteinExistence type="predicted"/>
<dbReference type="InParanoid" id="A0A5C3NZD1"/>
<dbReference type="EMBL" id="ML211468">
    <property type="protein sequence ID" value="TFK82601.1"/>
    <property type="molecule type" value="Genomic_DNA"/>
</dbReference>
<dbReference type="GO" id="GO:0005737">
    <property type="term" value="C:cytoplasm"/>
    <property type="evidence" value="ECO:0007669"/>
    <property type="project" value="InterPro"/>
</dbReference>
<dbReference type="GO" id="GO:0000287">
    <property type="term" value="F:magnesium ion binding"/>
    <property type="evidence" value="ECO:0007669"/>
    <property type="project" value="InterPro"/>
</dbReference>